<reference evidence="2" key="1">
    <citation type="journal article" date="2019" name="Curr. Biol.">
        <title>Genome Sequence of Striga asiatica Provides Insight into the Evolution of Plant Parasitism.</title>
        <authorList>
            <person name="Yoshida S."/>
            <person name="Kim S."/>
            <person name="Wafula E.K."/>
            <person name="Tanskanen J."/>
            <person name="Kim Y.M."/>
            <person name="Honaas L."/>
            <person name="Yang Z."/>
            <person name="Spallek T."/>
            <person name="Conn C.E."/>
            <person name="Ichihashi Y."/>
            <person name="Cheong K."/>
            <person name="Cui S."/>
            <person name="Der J.P."/>
            <person name="Gundlach H."/>
            <person name="Jiao Y."/>
            <person name="Hori C."/>
            <person name="Ishida J.K."/>
            <person name="Kasahara H."/>
            <person name="Kiba T."/>
            <person name="Kim M.S."/>
            <person name="Koo N."/>
            <person name="Laohavisit A."/>
            <person name="Lee Y.H."/>
            <person name="Lumba S."/>
            <person name="McCourt P."/>
            <person name="Mortimer J.C."/>
            <person name="Mutuku J.M."/>
            <person name="Nomura T."/>
            <person name="Sasaki-Sekimoto Y."/>
            <person name="Seto Y."/>
            <person name="Wang Y."/>
            <person name="Wakatake T."/>
            <person name="Sakakibara H."/>
            <person name="Demura T."/>
            <person name="Yamaguchi S."/>
            <person name="Yoneyama K."/>
            <person name="Manabe R.I."/>
            <person name="Nelson D.C."/>
            <person name="Schulman A.H."/>
            <person name="Timko M.P."/>
            <person name="dePamphilis C.W."/>
            <person name="Choi D."/>
            <person name="Shirasu K."/>
        </authorList>
    </citation>
    <scope>NUCLEOTIDE SEQUENCE [LARGE SCALE GENOMIC DNA]</scope>
    <source>
        <strain evidence="2">cv. UVA1</strain>
    </source>
</reference>
<proteinExistence type="predicted"/>
<dbReference type="AlphaFoldDB" id="A0A5A7Q319"/>
<dbReference type="Proteomes" id="UP000325081">
    <property type="component" value="Unassembled WGS sequence"/>
</dbReference>
<feature type="non-terminal residue" evidence="1">
    <location>
        <position position="148"/>
    </location>
</feature>
<evidence type="ECO:0000313" key="2">
    <source>
        <dbReference type="Proteomes" id="UP000325081"/>
    </source>
</evidence>
<evidence type="ECO:0000313" key="1">
    <source>
        <dbReference type="EMBL" id="GER39424.1"/>
    </source>
</evidence>
<keyword evidence="2" id="KW-1185">Reference proteome</keyword>
<comment type="caution">
    <text evidence="1">The sequence shown here is derived from an EMBL/GenBank/DDBJ whole genome shotgun (WGS) entry which is preliminary data.</text>
</comment>
<protein>
    <submittedName>
        <fullName evidence="1">Isocitrate dehydrogenase</fullName>
    </submittedName>
</protein>
<sequence length="148" mass="17023">CLLFRMDRRPILYRPYLGFFLMLHGWQYSPMAVDRYSVDTCSRQRSPTHPDPTRWIILLRKPSFFDWSFSSAAASVSILIRANVFPGDGIGPHIAKFVKQSNVVRSCVMLMIYLIVEGMTLSMEDISLSCSLHCLTLFHPDFCQLKAK</sequence>
<feature type="non-terminal residue" evidence="1">
    <location>
        <position position="1"/>
    </location>
</feature>
<accession>A0A5A7Q319</accession>
<organism evidence="1 2">
    <name type="scientific">Striga asiatica</name>
    <name type="common">Asiatic witchweed</name>
    <name type="synonym">Buchnera asiatica</name>
    <dbReference type="NCBI Taxonomy" id="4170"/>
    <lineage>
        <taxon>Eukaryota</taxon>
        <taxon>Viridiplantae</taxon>
        <taxon>Streptophyta</taxon>
        <taxon>Embryophyta</taxon>
        <taxon>Tracheophyta</taxon>
        <taxon>Spermatophyta</taxon>
        <taxon>Magnoliopsida</taxon>
        <taxon>eudicotyledons</taxon>
        <taxon>Gunneridae</taxon>
        <taxon>Pentapetalae</taxon>
        <taxon>asterids</taxon>
        <taxon>lamiids</taxon>
        <taxon>Lamiales</taxon>
        <taxon>Orobanchaceae</taxon>
        <taxon>Buchnereae</taxon>
        <taxon>Striga</taxon>
    </lineage>
</organism>
<name>A0A5A7Q319_STRAF</name>
<gene>
    <name evidence="1" type="ORF">STAS_16042</name>
</gene>
<dbReference type="EMBL" id="BKCP01005650">
    <property type="protein sequence ID" value="GER39424.1"/>
    <property type="molecule type" value="Genomic_DNA"/>
</dbReference>